<dbReference type="Pfam" id="PF01321">
    <property type="entry name" value="Creatinase_N"/>
    <property type="match status" value="1"/>
</dbReference>
<dbReference type="PANTHER" id="PTHR46112:SF2">
    <property type="entry name" value="XAA-PRO AMINOPEPTIDASE P-RELATED"/>
    <property type="match status" value="1"/>
</dbReference>
<organism evidence="3 4">
    <name type="scientific">Microbacterium hatanonis</name>
    <dbReference type="NCBI Taxonomy" id="404366"/>
    <lineage>
        <taxon>Bacteria</taxon>
        <taxon>Bacillati</taxon>
        <taxon>Actinomycetota</taxon>
        <taxon>Actinomycetes</taxon>
        <taxon>Micrococcales</taxon>
        <taxon>Microbacteriaceae</taxon>
        <taxon>Microbacterium</taxon>
    </lineage>
</organism>
<keyword evidence="4" id="KW-1185">Reference proteome</keyword>
<dbReference type="GO" id="GO:0004177">
    <property type="term" value="F:aminopeptidase activity"/>
    <property type="evidence" value="ECO:0007669"/>
    <property type="project" value="UniProtKB-KW"/>
</dbReference>
<gene>
    <name evidence="3" type="ORF">FVP77_14475</name>
</gene>
<keyword evidence="3" id="KW-0378">Hydrolase</keyword>
<feature type="domain" description="Peptidase M24" evidence="1">
    <location>
        <begin position="167"/>
        <end position="377"/>
    </location>
</feature>
<dbReference type="InterPro" id="IPR036005">
    <property type="entry name" value="Creatinase/aminopeptidase-like"/>
</dbReference>
<evidence type="ECO:0000313" key="4">
    <source>
        <dbReference type="Proteomes" id="UP000321034"/>
    </source>
</evidence>
<dbReference type="EMBL" id="VRSV01000002">
    <property type="protein sequence ID" value="TXK10065.1"/>
    <property type="molecule type" value="Genomic_DNA"/>
</dbReference>
<dbReference type="InterPro" id="IPR050659">
    <property type="entry name" value="Peptidase_M24B"/>
</dbReference>
<comment type="caution">
    <text evidence="3">The sequence shown here is derived from an EMBL/GenBank/DDBJ whole genome shotgun (WGS) entry which is preliminary data.</text>
</comment>
<dbReference type="InterPro" id="IPR000587">
    <property type="entry name" value="Creatinase_N"/>
</dbReference>
<dbReference type="Gene3D" id="3.40.350.10">
    <property type="entry name" value="Creatinase/prolidase N-terminal domain"/>
    <property type="match status" value="1"/>
</dbReference>
<name>A0A5C8HY97_9MICO</name>
<dbReference type="SUPFAM" id="SSF55920">
    <property type="entry name" value="Creatinase/aminopeptidase"/>
    <property type="match status" value="1"/>
</dbReference>
<proteinExistence type="predicted"/>
<evidence type="ECO:0000259" key="1">
    <source>
        <dbReference type="Pfam" id="PF00557"/>
    </source>
</evidence>
<evidence type="ECO:0000313" key="3">
    <source>
        <dbReference type="EMBL" id="TXK10065.1"/>
    </source>
</evidence>
<dbReference type="Gene3D" id="3.90.230.10">
    <property type="entry name" value="Creatinase/methionine aminopeptidase superfamily"/>
    <property type="match status" value="1"/>
</dbReference>
<dbReference type="Proteomes" id="UP000321034">
    <property type="component" value="Unassembled WGS sequence"/>
</dbReference>
<evidence type="ECO:0000259" key="2">
    <source>
        <dbReference type="Pfam" id="PF01321"/>
    </source>
</evidence>
<sequence length="393" mass="42839">MTRVVPQGLPFPLDEYEARHGVLRAEMTARGIDTLFVTSPANLCYLTGYVASWYAPRLPIGALIRAAEPELVIVDWSRHVDYIPLTAIHDAIELIDYGTAASEVVQAVRRRGWHEGVVAIEWHAPNPVAGIVRDLAEGLRAIGAELVEGDYLVDDLRVYKSPAEQAKIVRAAEMADGAFEELRERLRPGMTELEVSALITSLLAERGSEVPAQHALVSSGPTAWADVHAFPSRRVIERGDIVSVDASGVVDRYHANLSRAFVVDGWNDRAEEYLQAGAASLATLCREARNGESPAGAMAAAERELRERVPSRNIWWVGGYGFGLAFPPSWVGHTYLADDGPHRADLAPGYVSNFETVLFDRDAGFEAAAIDTVLATEDGLAPLSRIPRGLLRT</sequence>
<protein>
    <submittedName>
        <fullName evidence="3">Aminopeptidase P family protein</fullName>
    </submittedName>
</protein>
<dbReference type="OrthoDB" id="9761809at2"/>
<dbReference type="InterPro" id="IPR000994">
    <property type="entry name" value="Pept_M24"/>
</dbReference>
<dbReference type="CDD" id="cd01066">
    <property type="entry name" value="APP_MetAP"/>
    <property type="match status" value="1"/>
</dbReference>
<reference evidence="3 4" key="1">
    <citation type="submission" date="2019-08" db="EMBL/GenBank/DDBJ databases">
        <authorList>
            <person name="Dong K."/>
        </authorList>
    </citation>
    <scope>NUCLEOTIDE SEQUENCE [LARGE SCALE GENOMIC DNA]</scope>
    <source>
        <strain evidence="3 4">JCM14558</strain>
    </source>
</reference>
<dbReference type="PANTHER" id="PTHR46112">
    <property type="entry name" value="AMINOPEPTIDASE"/>
    <property type="match status" value="1"/>
</dbReference>
<dbReference type="Pfam" id="PF00557">
    <property type="entry name" value="Peptidase_M24"/>
    <property type="match status" value="1"/>
</dbReference>
<keyword evidence="3" id="KW-0645">Protease</keyword>
<dbReference type="RefSeq" id="WP_147895263.1">
    <property type="nucleotide sequence ID" value="NZ_BAAANR010000001.1"/>
</dbReference>
<dbReference type="SUPFAM" id="SSF53092">
    <property type="entry name" value="Creatinase/prolidase N-terminal domain"/>
    <property type="match status" value="1"/>
</dbReference>
<keyword evidence="3" id="KW-0031">Aminopeptidase</keyword>
<dbReference type="AlphaFoldDB" id="A0A5C8HY97"/>
<feature type="domain" description="Creatinase N-terminal" evidence="2">
    <location>
        <begin position="21"/>
        <end position="158"/>
    </location>
</feature>
<accession>A0A5C8HY97</accession>
<dbReference type="InterPro" id="IPR029149">
    <property type="entry name" value="Creatin/AminoP/Spt16_N"/>
</dbReference>